<proteinExistence type="inferred from homology"/>
<sequence>MLVAPRLSRVRPRIAWLGSLVFCLIIWSLLSGSRRAPRLLTKGAIQQRFPLAWKHIQLSDKKGGAWFIPKSWQGEHAEPQNIVEAAQLASETAKLVPYSNIPLIVHQKWNDNDLSRLNDQLLTYIETWLRYSISANDTYREMAYFWWVDSGVDMLVKEKEKGWVEDFHKLFSQVEKVDIFRILVCKWYGGIYGDVDTVPLQHPADWIREEDVSLWTDSVTGDTYGQEFQASDEQKTKDPPRPVNLLLGLEADTDPKSDRHWRMGYNFPVQLTNWAMASARQHPVLYRFMDRLRDQLKRESKEALQTSSGRQAKEHDPLTRTGPAAVTETAMTWLKKQVGLRWNALTGLKDGGRAKLASDVLVLPITGFSPGRGRYGNMGSKPYTHPDARLAHHSMGSWHRFDAVVEYGKFCRTFFGMCKEWSKVSSA</sequence>
<dbReference type="PANTHER" id="PTHR31834">
    <property type="entry name" value="INITIATION-SPECIFIC ALPHA-1,6-MANNOSYLTRANSFERASE"/>
    <property type="match status" value="1"/>
</dbReference>
<dbReference type="GO" id="GO:0000136">
    <property type="term" value="C:mannan polymerase complex"/>
    <property type="evidence" value="ECO:0007669"/>
    <property type="project" value="TreeGrafter"/>
</dbReference>
<dbReference type="GeneID" id="66062251"/>
<dbReference type="OrthoDB" id="1577640at2759"/>
<comment type="similarity">
    <text evidence="1">Belongs to the glycosyltransferase 32 family.</text>
</comment>
<dbReference type="InterPro" id="IPR007577">
    <property type="entry name" value="GlycoTrfase_DXD_sugar-bd_CS"/>
</dbReference>
<name>A0A8E5HL03_USTVR</name>
<evidence type="ECO:0000256" key="2">
    <source>
        <dbReference type="SAM" id="MobiDB-lite"/>
    </source>
</evidence>
<keyword evidence="4" id="KW-1185">Reference proteome</keyword>
<dbReference type="EMBL" id="CP072753">
    <property type="protein sequence ID" value="QUC17232.1"/>
    <property type="molecule type" value="Genomic_DNA"/>
</dbReference>
<dbReference type="GO" id="GO:0006487">
    <property type="term" value="P:protein N-linked glycosylation"/>
    <property type="evidence" value="ECO:0007669"/>
    <property type="project" value="TreeGrafter"/>
</dbReference>
<dbReference type="PANTHER" id="PTHR31834:SF10">
    <property type="entry name" value="TRANSFERASE, PUTATIVE (AFU_ORTHOLOGUE AFUA_8G02040)-RELATED"/>
    <property type="match status" value="1"/>
</dbReference>
<dbReference type="GO" id="GO:0000009">
    <property type="term" value="F:alpha-1,6-mannosyltransferase activity"/>
    <property type="evidence" value="ECO:0007669"/>
    <property type="project" value="InterPro"/>
</dbReference>
<gene>
    <name evidence="3" type="ORF">UV8b_01473</name>
</gene>
<evidence type="ECO:0000313" key="3">
    <source>
        <dbReference type="EMBL" id="QUC17232.1"/>
    </source>
</evidence>
<reference evidence="3" key="1">
    <citation type="submission" date="2020-03" db="EMBL/GenBank/DDBJ databases">
        <title>A mixture of massive structural variations and highly conserved coding sequences in Ustilaginoidea virens genome.</title>
        <authorList>
            <person name="Zhang K."/>
            <person name="Zhao Z."/>
            <person name="Zhang Z."/>
            <person name="Li Y."/>
            <person name="Hsiang T."/>
            <person name="Sun W."/>
        </authorList>
    </citation>
    <scope>NUCLEOTIDE SEQUENCE</scope>
    <source>
        <strain evidence="3">UV-8b</strain>
    </source>
</reference>
<evidence type="ECO:0000313" key="4">
    <source>
        <dbReference type="Proteomes" id="UP000027002"/>
    </source>
</evidence>
<dbReference type="RefSeq" id="XP_042994905.1">
    <property type="nucleotide sequence ID" value="XM_043138971.1"/>
</dbReference>
<dbReference type="Pfam" id="PF04488">
    <property type="entry name" value="Gly_transf_sug"/>
    <property type="match status" value="1"/>
</dbReference>
<dbReference type="KEGG" id="uvi:66062251"/>
<dbReference type="Gene3D" id="3.90.550.20">
    <property type="match status" value="1"/>
</dbReference>
<evidence type="ECO:0000256" key="1">
    <source>
        <dbReference type="ARBA" id="ARBA00009003"/>
    </source>
</evidence>
<protein>
    <submittedName>
        <fullName evidence="3">Uncharacterized protein</fullName>
    </submittedName>
</protein>
<dbReference type="Proteomes" id="UP000027002">
    <property type="component" value="Chromosome 1"/>
</dbReference>
<dbReference type="SUPFAM" id="SSF53448">
    <property type="entry name" value="Nucleotide-diphospho-sugar transferases"/>
    <property type="match status" value="1"/>
</dbReference>
<organism evidence="3 4">
    <name type="scientific">Ustilaginoidea virens</name>
    <name type="common">Rice false smut fungus</name>
    <name type="synonym">Villosiclava virens</name>
    <dbReference type="NCBI Taxonomy" id="1159556"/>
    <lineage>
        <taxon>Eukaryota</taxon>
        <taxon>Fungi</taxon>
        <taxon>Dikarya</taxon>
        <taxon>Ascomycota</taxon>
        <taxon>Pezizomycotina</taxon>
        <taxon>Sordariomycetes</taxon>
        <taxon>Hypocreomycetidae</taxon>
        <taxon>Hypocreales</taxon>
        <taxon>Clavicipitaceae</taxon>
        <taxon>Ustilaginoidea</taxon>
    </lineage>
</organism>
<dbReference type="InterPro" id="IPR029044">
    <property type="entry name" value="Nucleotide-diphossugar_trans"/>
</dbReference>
<dbReference type="InterPro" id="IPR039367">
    <property type="entry name" value="Och1-like"/>
</dbReference>
<feature type="region of interest" description="Disordered" evidence="2">
    <location>
        <begin position="298"/>
        <end position="321"/>
    </location>
</feature>
<dbReference type="AlphaFoldDB" id="A0A8E5HL03"/>
<accession>A0A8E5HL03</accession>